<dbReference type="EMBL" id="FOTI01000038">
    <property type="protein sequence ID" value="SFL87274.1"/>
    <property type="molecule type" value="Genomic_DNA"/>
</dbReference>
<evidence type="ECO:0000313" key="2">
    <source>
        <dbReference type="Proteomes" id="UP000199006"/>
    </source>
</evidence>
<dbReference type="Proteomes" id="UP000199006">
    <property type="component" value="Unassembled WGS sequence"/>
</dbReference>
<protein>
    <submittedName>
        <fullName evidence="1">Uncharacterized protein</fullName>
    </submittedName>
</protein>
<proteinExistence type="predicted"/>
<dbReference type="RefSeq" id="WP_177181434.1">
    <property type="nucleotide sequence ID" value="NZ_FOTI01000038.1"/>
</dbReference>
<evidence type="ECO:0000313" key="1">
    <source>
        <dbReference type="EMBL" id="SFL87274.1"/>
    </source>
</evidence>
<sequence>MDYLFIGVLVIASVFYIGKKVYGGLKGTDSPCPGCSDKNCPVSSGKTFDFDFDSDEK</sequence>
<accession>A0A1I4L8F1</accession>
<organism evidence="1 2">
    <name type="scientific">Halanaerobium salsuginis</name>
    <dbReference type="NCBI Taxonomy" id="29563"/>
    <lineage>
        <taxon>Bacteria</taxon>
        <taxon>Bacillati</taxon>
        <taxon>Bacillota</taxon>
        <taxon>Clostridia</taxon>
        <taxon>Halanaerobiales</taxon>
        <taxon>Halanaerobiaceae</taxon>
        <taxon>Halanaerobium</taxon>
    </lineage>
</organism>
<keyword evidence="2" id="KW-1185">Reference proteome</keyword>
<name>A0A1I4L8F1_9FIRM</name>
<dbReference type="STRING" id="29563.SAMN02983006_02252"/>
<dbReference type="AlphaFoldDB" id="A0A1I4L8F1"/>
<reference evidence="1 2" key="1">
    <citation type="submission" date="2016-10" db="EMBL/GenBank/DDBJ databases">
        <authorList>
            <person name="de Groot N.N."/>
        </authorList>
    </citation>
    <scope>NUCLEOTIDE SEQUENCE [LARGE SCALE GENOMIC DNA]</scope>
    <source>
        <strain evidence="1 2">ATCC 51327</strain>
    </source>
</reference>
<gene>
    <name evidence="1" type="ORF">SAMN02983006_02252</name>
</gene>